<dbReference type="PANTHER" id="PTHR18763:SF0">
    <property type="entry name" value="WD REPEAT-CONTAINING PROTEIN 18"/>
    <property type="match status" value="1"/>
</dbReference>
<dbReference type="SMART" id="SM00320">
    <property type="entry name" value="WD40"/>
    <property type="match status" value="5"/>
</dbReference>
<dbReference type="InterPro" id="IPR011047">
    <property type="entry name" value="Quinoprotein_ADH-like_sf"/>
</dbReference>
<dbReference type="AlphaFoldDB" id="A0A6J2TWL4"/>
<reference evidence="6" key="1">
    <citation type="submission" date="2025-08" db="UniProtKB">
        <authorList>
            <consortium name="RefSeq"/>
        </authorList>
    </citation>
    <scope>IDENTIFICATION</scope>
    <source>
        <strain evidence="6">11010-0011.00</strain>
        <tissue evidence="6">Whole body</tissue>
    </source>
</reference>
<evidence type="ECO:0000313" key="6">
    <source>
        <dbReference type="RefSeq" id="XP_030380916.1"/>
    </source>
</evidence>
<evidence type="ECO:0000256" key="2">
    <source>
        <dbReference type="ARBA" id="ARBA00022737"/>
    </source>
</evidence>
<dbReference type="GO" id="GO:0120330">
    <property type="term" value="C:rixosome complex"/>
    <property type="evidence" value="ECO:0007669"/>
    <property type="project" value="TreeGrafter"/>
</dbReference>
<keyword evidence="5" id="KW-1185">Reference proteome</keyword>
<dbReference type="PROSITE" id="PS50294">
    <property type="entry name" value="WD_REPEATS_REGION"/>
    <property type="match status" value="1"/>
</dbReference>
<dbReference type="GO" id="GO:0006261">
    <property type="term" value="P:DNA-templated DNA replication"/>
    <property type="evidence" value="ECO:0007669"/>
    <property type="project" value="TreeGrafter"/>
</dbReference>
<feature type="repeat" description="WD" evidence="3">
    <location>
        <begin position="119"/>
        <end position="152"/>
    </location>
</feature>
<dbReference type="GO" id="GO:0005656">
    <property type="term" value="C:nuclear pre-replicative complex"/>
    <property type="evidence" value="ECO:0007669"/>
    <property type="project" value="TreeGrafter"/>
</dbReference>
<name>A0A6J2TWL4_DROLE</name>
<protein>
    <submittedName>
        <fullName evidence="6">WD repeat-containing protein 18</fullName>
    </submittedName>
</protein>
<feature type="region of interest" description="Disordered" evidence="4">
    <location>
        <begin position="620"/>
        <end position="639"/>
    </location>
</feature>
<dbReference type="Pfam" id="PF00400">
    <property type="entry name" value="WD40"/>
    <property type="match status" value="3"/>
</dbReference>
<dbReference type="InterPro" id="IPR015943">
    <property type="entry name" value="WD40/YVTN_repeat-like_dom_sf"/>
</dbReference>
<dbReference type="RefSeq" id="XP_030380916.1">
    <property type="nucleotide sequence ID" value="XM_030525056.1"/>
</dbReference>
<evidence type="ECO:0000256" key="4">
    <source>
        <dbReference type="SAM" id="MobiDB-lite"/>
    </source>
</evidence>
<accession>A0A6J2TWL4</accession>
<sequence>MGEVVEVLFTSTFNNDRATCTVHDLRTGTELMKYKGGGAMQPNSLGMLGRHHIMAANSMKPLLHVWPINGQEQMTSIRFVVPGRVSALALTPDGEFLVAGIQESLYIWHMNTGRLLNVLNKHYQQITVVRFTDNGEHFVSAGKDGAVLMWNLTYAVTPMDMDESVTNSPVYSFNDHGLTVTDVHIGVGGRGSYMYTVSLDRCCKIYDLATGTLLLTVVFPLALHSVIADPLETHMFVGTDDGHVHVFHLERVPRMKEYHVEESKILSFSGGHTAGLAVTCLALSSNAQQLISGGDDKQVCIWHVESRQLLKTMLQTGTVTNLRVRLITPKIFQPEVKYPQLFAEKLMRMITPPDDDECIELLITEDCTLGRTTPTYNYRDEDLIFELGGDPTNYFNNALGSEAEEEAEEESDDDSDDEISEPPTRAGNRKNKTKKLNQDKEIVTVVDDENQSDEETATSKYADNARAKKRNQVAEIASVDDEKSSDGEIADLGPSCSTKRKAKKSPKSMPETDSFMETDSGEEIDQTEQCPGPSNSKKAKVKIPLGSKPNTCDTHFSKGRLPSPPRTTTSDELSTSKEATSSTKLSTSDVDVDALIKENKKLKQYSNKLYEFTYKYIIDRPDPDKASTDKEAKPSRQIE</sequence>
<organism evidence="5 6">
    <name type="scientific">Drosophila lebanonensis</name>
    <name type="common">Fruit fly</name>
    <name type="synonym">Scaptodrosophila lebanonensis</name>
    <dbReference type="NCBI Taxonomy" id="7225"/>
    <lineage>
        <taxon>Eukaryota</taxon>
        <taxon>Metazoa</taxon>
        <taxon>Ecdysozoa</taxon>
        <taxon>Arthropoda</taxon>
        <taxon>Hexapoda</taxon>
        <taxon>Insecta</taxon>
        <taxon>Pterygota</taxon>
        <taxon>Neoptera</taxon>
        <taxon>Endopterygota</taxon>
        <taxon>Diptera</taxon>
        <taxon>Brachycera</taxon>
        <taxon>Muscomorpha</taxon>
        <taxon>Ephydroidea</taxon>
        <taxon>Drosophilidae</taxon>
        <taxon>Scaptodrosophila</taxon>
    </lineage>
</organism>
<dbReference type="GO" id="GO:0006364">
    <property type="term" value="P:rRNA processing"/>
    <property type="evidence" value="ECO:0007669"/>
    <property type="project" value="TreeGrafter"/>
</dbReference>
<dbReference type="OrthoDB" id="756370at2759"/>
<evidence type="ECO:0000256" key="1">
    <source>
        <dbReference type="ARBA" id="ARBA00022574"/>
    </source>
</evidence>
<feature type="region of interest" description="Disordered" evidence="4">
    <location>
        <begin position="395"/>
        <end position="587"/>
    </location>
</feature>
<feature type="compositionally biased region" description="Acidic residues" evidence="4">
    <location>
        <begin position="446"/>
        <end position="456"/>
    </location>
</feature>
<feature type="compositionally biased region" description="Polar residues" evidence="4">
    <location>
        <begin position="527"/>
        <end position="536"/>
    </location>
</feature>
<evidence type="ECO:0000256" key="3">
    <source>
        <dbReference type="PROSITE-ProRule" id="PRU00221"/>
    </source>
</evidence>
<dbReference type="InterPro" id="IPR001680">
    <property type="entry name" value="WD40_rpt"/>
</dbReference>
<dbReference type="PROSITE" id="PS50082">
    <property type="entry name" value="WD_REPEATS_2"/>
    <property type="match status" value="2"/>
</dbReference>
<evidence type="ECO:0000313" key="5">
    <source>
        <dbReference type="Proteomes" id="UP000504634"/>
    </source>
</evidence>
<keyword evidence="2" id="KW-0677">Repeat</keyword>
<dbReference type="PANTHER" id="PTHR18763">
    <property type="entry name" value="WD-REPEAT PROTEIN 18"/>
    <property type="match status" value="1"/>
</dbReference>
<dbReference type="InterPro" id="IPR045227">
    <property type="entry name" value="WDR18/Ipi3/RID3"/>
</dbReference>
<feature type="compositionally biased region" description="Polar residues" evidence="4">
    <location>
        <begin position="566"/>
        <end position="587"/>
    </location>
</feature>
<dbReference type="GeneID" id="115628824"/>
<dbReference type="Gene3D" id="2.130.10.10">
    <property type="entry name" value="YVTN repeat-like/Quinoprotein amine dehydrogenase"/>
    <property type="match status" value="2"/>
</dbReference>
<dbReference type="SUPFAM" id="SSF50998">
    <property type="entry name" value="Quinoprotein alcohol dehydrogenase-like"/>
    <property type="match status" value="1"/>
</dbReference>
<feature type="compositionally biased region" description="Acidic residues" evidence="4">
    <location>
        <begin position="402"/>
        <end position="420"/>
    </location>
</feature>
<keyword evidence="1 3" id="KW-0853">WD repeat</keyword>
<feature type="repeat" description="WD" evidence="3">
    <location>
        <begin position="278"/>
        <end position="312"/>
    </location>
</feature>
<dbReference type="Proteomes" id="UP000504634">
    <property type="component" value="Unplaced"/>
</dbReference>
<feature type="compositionally biased region" description="Acidic residues" evidence="4">
    <location>
        <begin position="514"/>
        <end position="526"/>
    </location>
</feature>
<proteinExistence type="predicted"/>
<gene>
    <name evidence="6" type="primary">LOC115628824</name>
</gene>